<dbReference type="Proteomes" id="UP001219957">
    <property type="component" value="Chromosome"/>
</dbReference>
<evidence type="ECO:0000256" key="1">
    <source>
        <dbReference type="SAM" id="Phobius"/>
    </source>
</evidence>
<feature type="transmembrane region" description="Helical" evidence="1">
    <location>
        <begin position="7"/>
        <end position="26"/>
    </location>
</feature>
<feature type="transmembrane region" description="Helical" evidence="1">
    <location>
        <begin position="126"/>
        <end position="146"/>
    </location>
</feature>
<dbReference type="EMBL" id="CP109617">
    <property type="protein sequence ID" value="WED55183.1"/>
    <property type="molecule type" value="Genomic_DNA"/>
</dbReference>
<keyword evidence="1" id="KW-1133">Transmembrane helix</keyword>
<feature type="transmembrane region" description="Helical" evidence="1">
    <location>
        <begin position="70"/>
        <end position="89"/>
    </location>
</feature>
<organism evidence="2 3">
    <name type="scientific">Exiguobacterium profundum</name>
    <dbReference type="NCBI Taxonomy" id="307643"/>
    <lineage>
        <taxon>Bacteria</taxon>
        <taxon>Bacillati</taxon>
        <taxon>Bacillota</taxon>
        <taxon>Bacilli</taxon>
        <taxon>Bacillales</taxon>
        <taxon>Bacillales Family XII. Incertae Sedis</taxon>
        <taxon>Exiguobacterium</taxon>
    </lineage>
</organism>
<evidence type="ECO:0000313" key="2">
    <source>
        <dbReference type="EMBL" id="WED55183.1"/>
    </source>
</evidence>
<evidence type="ECO:0000313" key="3">
    <source>
        <dbReference type="Proteomes" id="UP001219957"/>
    </source>
</evidence>
<reference evidence="2 3" key="1">
    <citation type="submission" date="2022-10" db="EMBL/GenBank/DDBJ databases">
        <title>Complete genome sequence of Exiguobacterium profundum TSS-3 isolated from an extremely saline-alkaline spring located in Ixtapa, Chiapas-Mexico.</title>
        <authorList>
            <person name="Rincon-Rosales R."/>
            <person name="Rogel M.A."/>
            <person name="Rincon-Molina C.I."/>
            <person name="Guerrero G."/>
            <person name="Manzano-Gomez L.A."/>
            <person name="Lopez-Lopez A."/>
            <person name="Rincon Molina F.A."/>
            <person name="Martinez-Romero E."/>
        </authorList>
    </citation>
    <scope>NUCLEOTIDE SEQUENCE [LARGE SCALE GENOMIC DNA]</scope>
    <source>
        <strain evidence="2 3">TSS-3</strain>
    </source>
</reference>
<keyword evidence="1" id="KW-0812">Transmembrane</keyword>
<feature type="transmembrane region" description="Helical" evidence="1">
    <location>
        <begin position="38"/>
        <end position="58"/>
    </location>
</feature>
<keyword evidence="3" id="KW-1185">Reference proteome</keyword>
<dbReference type="RefSeq" id="WP_214688947.1">
    <property type="nucleotide sequence ID" value="NZ_CAXPIM010000201.1"/>
</dbReference>
<name>A0ABY8B2B2_9BACL</name>
<sequence length="155" mass="17512">MEKLIKAWFIVTLITFGIFKLGEVMTTPYSETPSEGNLYWIVLLIGWPFLLLFIWITVRLTHRVVASVRPFGKVSLAIGSFVMAGIAWMTNQSQAASLREGIRLSANESYAAGWNQFTNIIYMNQLTFFLLTVSCMGVGILSSFFLNKKQRDEAV</sequence>
<protein>
    <recommendedName>
        <fullName evidence="4">DUF4199 domain-containing protein</fullName>
    </recommendedName>
</protein>
<accession>A0ABY8B2B2</accession>
<keyword evidence="1" id="KW-0472">Membrane</keyword>
<gene>
    <name evidence="2" type="ORF">OE059_14380</name>
</gene>
<evidence type="ECO:0008006" key="4">
    <source>
        <dbReference type="Google" id="ProtNLM"/>
    </source>
</evidence>
<proteinExistence type="predicted"/>